<feature type="domain" description="CheW-like" evidence="10">
    <location>
        <begin position="811"/>
        <end position="945"/>
    </location>
</feature>
<evidence type="ECO:0000256" key="6">
    <source>
        <dbReference type="PROSITE-ProRule" id="PRU00110"/>
    </source>
</evidence>
<dbReference type="InterPro" id="IPR036061">
    <property type="entry name" value="CheW-like_dom_sf"/>
</dbReference>
<dbReference type="SUPFAM" id="SSF55874">
    <property type="entry name" value="ATPase domain of HSP90 chaperone/DNA topoisomerase II/histidine kinase"/>
    <property type="match status" value="1"/>
</dbReference>
<comment type="caution">
    <text evidence="6">Lacks conserved residue(s) required for the propagation of feature annotation.</text>
</comment>
<keyword evidence="13" id="KW-1185">Reference proteome</keyword>
<dbReference type="GO" id="GO:0000155">
    <property type="term" value="F:phosphorelay sensor kinase activity"/>
    <property type="evidence" value="ECO:0007669"/>
    <property type="project" value="UniProtKB-ARBA"/>
</dbReference>
<dbReference type="STRING" id="1519643.SAMN06295933_2882"/>
<dbReference type="PROSITE" id="PS50851">
    <property type="entry name" value="CHEW"/>
    <property type="match status" value="1"/>
</dbReference>
<dbReference type="Proteomes" id="UP000192906">
    <property type="component" value="Unassembled WGS sequence"/>
</dbReference>
<evidence type="ECO:0000259" key="9">
    <source>
        <dbReference type="PROSITE" id="PS50110"/>
    </source>
</evidence>
<reference evidence="13" key="1">
    <citation type="submission" date="2017-04" db="EMBL/GenBank/DDBJ databases">
        <authorList>
            <person name="Varghese N."/>
            <person name="Submissions S."/>
        </authorList>
    </citation>
    <scope>NUCLEOTIDE SEQUENCE [LARGE SCALE GENOMIC DNA]</scope>
    <source>
        <strain evidence="13">K3S</strain>
    </source>
</reference>
<dbReference type="Gene3D" id="2.30.30.40">
    <property type="entry name" value="SH3 Domains"/>
    <property type="match status" value="1"/>
</dbReference>
<feature type="modified residue" description="Phosphohistidine" evidence="6">
    <location>
        <position position="372"/>
    </location>
</feature>
<dbReference type="PROSITE" id="PS50894">
    <property type="entry name" value="HPT"/>
    <property type="match status" value="3"/>
</dbReference>
<dbReference type="FunFam" id="3.30.565.10:FF:000016">
    <property type="entry name" value="Chemotaxis protein CheA, putative"/>
    <property type="match status" value="1"/>
</dbReference>
<dbReference type="GO" id="GO:0006935">
    <property type="term" value="P:chemotaxis"/>
    <property type="evidence" value="ECO:0007669"/>
    <property type="project" value="InterPro"/>
</dbReference>
<feature type="domain" description="Histidine kinase" evidence="8">
    <location>
        <begin position="635"/>
        <end position="809"/>
    </location>
</feature>
<dbReference type="PANTHER" id="PTHR43395">
    <property type="entry name" value="SENSOR HISTIDINE KINASE CHEA"/>
    <property type="match status" value="1"/>
</dbReference>
<dbReference type="PRINTS" id="PR00344">
    <property type="entry name" value="BCTRLSENSOR"/>
</dbReference>
<feature type="modified residue" description="Phosphohistidine" evidence="6">
    <location>
        <position position="207"/>
    </location>
</feature>
<proteinExistence type="predicted"/>
<dbReference type="InterPro" id="IPR051315">
    <property type="entry name" value="Bact_Chemotaxis_CheA"/>
</dbReference>
<feature type="modified residue" description="4-aspartylphosphate" evidence="7">
    <location>
        <position position="1016"/>
    </location>
</feature>
<dbReference type="SMART" id="SM00073">
    <property type="entry name" value="HPT"/>
    <property type="match status" value="3"/>
</dbReference>
<dbReference type="InterPro" id="IPR011006">
    <property type="entry name" value="CheY-like_superfamily"/>
</dbReference>
<keyword evidence="4" id="KW-0808">Transferase</keyword>
<evidence type="ECO:0000256" key="4">
    <source>
        <dbReference type="ARBA" id="ARBA00022679"/>
    </source>
</evidence>
<dbReference type="Gene3D" id="1.20.120.160">
    <property type="entry name" value="HPT domain"/>
    <property type="match status" value="3"/>
</dbReference>
<dbReference type="SUPFAM" id="SSF50341">
    <property type="entry name" value="CheW-like"/>
    <property type="match status" value="1"/>
</dbReference>
<dbReference type="SMART" id="SM00448">
    <property type="entry name" value="REC"/>
    <property type="match status" value="1"/>
</dbReference>
<keyword evidence="5 12" id="KW-0418">Kinase</keyword>
<dbReference type="PROSITE" id="PS50109">
    <property type="entry name" value="HIS_KIN"/>
    <property type="match status" value="1"/>
</dbReference>
<dbReference type="EC" id="2.7.13.3" evidence="2"/>
<evidence type="ECO:0000256" key="2">
    <source>
        <dbReference type="ARBA" id="ARBA00012438"/>
    </source>
</evidence>
<dbReference type="SUPFAM" id="SSF52172">
    <property type="entry name" value="CheY-like"/>
    <property type="match status" value="1"/>
</dbReference>
<dbReference type="CDD" id="cd00088">
    <property type="entry name" value="HPT"/>
    <property type="match status" value="2"/>
</dbReference>
<gene>
    <name evidence="12" type="ORF">SAMN06295933_2882</name>
</gene>
<feature type="domain" description="HPt" evidence="11">
    <location>
        <begin position="3"/>
        <end position="106"/>
    </location>
</feature>
<dbReference type="EMBL" id="FWZU01000005">
    <property type="protein sequence ID" value="SMF33223.1"/>
    <property type="molecule type" value="Genomic_DNA"/>
</dbReference>
<dbReference type="CDD" id="cd16916">
    <property type="entry name" value="HATPase_CheA-like"/>
    <property type="match status" value="1"/>
</dbReference>
<dbReference type="InterPro" id="IPR003594">
    <property type="entry name" value="HATPase_dom"/>
</dbReference>
<evidence type="ECO:0000313" key="12">
    <source>
        <dbReference type="EMBL" id="SMF33223.1"/>
    </source>
</evidence>
<dbReference type="Pfam" id="PF00072">
    <property type="entry name" value="Response_reg"/>
    <property type="match status" value="1"/>
</dbReference>
<sequence length="1089" mass="117927">MTRDMGDLSMLELFRMEAENHTKVLFSGLPNLAKDQSADLVEPLIRAASSIKGAARIVGLADAIDVAGTLESTLELCRNGETAVSPSFIEAMLSAAEFLSNLAAVEVEEMDKWLEDNSSVHKDILTSLQKKEAAVPEPAAKGESESVFVAEFVADPPKECVSLADASMLDLFRMEAESNSQSLSSGLLDLEKDQSPEKVEPLMRAAHSLKGAARIIGLNGVVALSHAMEDVLEACRKGERVLVSVDIDRLLAATDFFSEMAKTDADKLEAWLSDNSSSMQSAALEFAKPVLSEVIVAEIPDVVFAEPLLVESQAEQVVSVAPKADIPLADLSMLDLFRMEAESHSQSLTAGLLELEKNQSADKVEPLMRAAHSMKGAARIVGLTDAVDLAHAMEDLLVSCQKGEIKLTADQIDLLLAATDIYGEASHLATDGIQGFLAAKKPVMDRLEKGLRGDASEVKKILSEIKPSLVNIAVEIEAEPISSELIGKVVSDIKNEPATDDSSHSVSNQPKNDAAVVRVSAGNLNRLMALAGESLVEAGRLGTFASSLLRLKAGQRDLMKAIEDSVERIAKGESLPYIISEIKALVTENQKLLATYAVDFETYRRRSDNISGRLYNEVVASRMRPFSDGGLGFPRLVRDLARSLGKKVDFVVEGESTAVDRDILERLEAPLNHIIRNSVDHGIETEPERIAAGKPAKGTIKVIAGHRAGMLFIEVRDDGRGIDPERIRAKVVEKKLAPGRMAAEMSRSELMEFLFLPGFSTAGKVTEISGRGVGLDVVHAMVQDVGGTVRADSVPGEGMSFSMQLPLTLSVIRTLLVEISGEPFALPLSRISRIASILPDQLKLVEDRQYVFLDNSNVGLIPASQVLGTETSKNEEETVKVVVISDRMNKYGLVVDDFMGEQELVVRPLDHRFGKVPDINSVALMPDGSPVLILDAEDLVRSIDNLLSGGRLSKVGRDVVEKGPVQHILVVDDSLTVREVERKLLANHGYEVGTAVDGMDGFNALVTGNYDLVVTDVDMPRMNGLELTRKIKADSNLKSIPVMMVSYKDREEDRLRGLEAGADYYLTKSSFHDETLLTAVEDLIGGVTK</sequence>
<keyword evidence="3 7" id="KW-0597">Phosphoprotein</keyword>
<evidence type="ECO:0000256" key="1">
    <source>
        <dbReference type="ARBA" id="ARBA00000085"/>
    </source>
</evidence>
<comment type="catalytic activity">
    <reaction evidence="1">
        <text>ATP + protein L-histidine = ADP + protein N-phospho-L-histidine.</text>
        <dbReference type="EC" id="2.7.13.3"/>
    </reaction>
</comment>
<dbReference type="InterPro" id="IPR002545">
    <property type="entry name" value="CheW-lke_dom"/>
</dbReference>
<dbReference type="SUPFAM" id="SSF47226">
    <property type="entry name" value="Histidine-containing phosphotransfer domain, HPT domain"/>
    <property type="match status" value="3"/>
</dbReference>
<protein>
    <recommendedName>
        <fullName evidence="2">histidine kinase</fullName>
        <ecNumber evidence="2">2.7.13.3</ecNumber>
    </recommendedName>
</protein>
<evidence type="ECO:0000259" key="8">
    <source>
        <dbReference type="PROSITE" id="PS50109"/>
    </source>
</evidence>
<dbReference type="PROSITE" id="PS50110">
    <property type="entry name" value="RESPONSE_REGULATORY"/>
    <property type="match status" value="1"/>
</dbReference>
<accession>A0A1X7EFS8</accession>
<evidence type="ECO:0000313" key="13">
    <source>
        <dbReference type="Proteomes" id="UP000192906"/>
    </source>
</evidence>
<feature type="domain" description="Response regulatory" evidence="9">
    <location>
        <begin position="967"/>
        <end position="1083"/>
    </location>
</feature>
<feature type="domain" description="HPt" evidence="11">
    <location>
        <begin position="161"/>
        <end position="271"/>
    </location>
</feature>
<evidence type="ECO:0000256" key="5">
    <source>
        <dbReference type="ARBA" id="ARBA00022777"/>
    </source>
</evidence>
<dbReference type="AlphaFoldDB" id="A0A1X7EFS8"/>
<dbReference type="InterPro" id="IPR036641">
    <property type="entry name" value="HPT_dom_sf"/>
</dbReference>
<dbReference type="Pfam" id="PF01627">
    <property type="entry name" value="Hpt"/>
    <property type="match status" value="3"/>
</dbReference>
<dbReference type="Gene3D" id="3.30.565.10">
    <property type="entry name" value="Histidine kinase-like ATPase, C-terminal domain"/>
    <property type="match status" value="1"/>
</dbReference>
<dbReference type="Pfam" id="PF02518">
    <property type="entry name" value="HATPase_c"/>
    <property type="match status" value="1"/>
</dbReference>
<feature type="domain" description="HPt" evidence="11">
    <location>
        <begin position="326"/>
        <end position="429"/>
    </location>
</feature>
<dbReference type="PANTHER" id="PTHR43395:SF1">
    <property type="entry name" value="CHEMOTAXIS PROTEIN CHEA"/>
    <property type="match status" value="1"/>
</dbReference>
<dbReference type="InterPro" id="IPR036890">
    <property type="entry name" value="HATPase_C_sf"/>
</dbReference>
<dbReference type="OrthoDB" id="9803176at2"/>
<dbReference type="InterPro" id="IPR008207">
    <property type="entry name" value="Sig_transdc_His_kin_Hpt_dom"/>
</dbReference>
<dbReference type="Gene3D" id="3.40.50.2300">
    <property type="match status" value="1"/>
</dbReference>
<dbReference type="InterPro" id="IPR004358">
    <property type="entry name" value="Sig_transdc_His_kin-like_C"/>
</dbReference>
<dbReference type="SMART" id="SM00260">
    <property type="entry name" value="CheW"/>
    <property type="match status" value="1"/>
</dbReference>
<organism evidence="12 13">
    <name type="scientific">Desulfovibrio gilichinskyi</name>
    <dbReference type="NCBI Taxonomy" id="1519643"/>
    <lineage>
        <taxon>Bacteria</taxon>
        <taxon>Pseudomonadati</taxon>
        <taxon>Thermodesulfobacteriota</taxon>
        <taxon>Desulfovibrionia</taxon>
        <taxon>Desulfovibrionales</taxon>
        <taxon>Desulfovibrionaceae</taxon>
        <taxon>Desulfovibrio</taxon>
    </lineage>
</organism>
<evidence type="ECO:0000259" key="10">
    <source>
        <dbReference type="PROSITE" id="PS50851"/>
    </source>
</evidence>
<evidence type="ECO:0000256" key="3">
    <source>
        <dbReference type="ARBA" id="ARBA00022553"/>
    </source>
</evidence>
<dbReference type="RefSeq" id="WP_085103444.1">
    <property type="nucleotide sequence ID" value="NZ_FWZU01000005.1"/>
</dbReference>
<dbReference type="Pfam" id="PF01584">
    <property type="entry name" value="CheW"/>
    <property type="match status" value="1"/>
</dbReference>
<evidence type="ECO:0000259" key="11">
    <source>
        <dbReference type="PROSITE" id="PS50894"/>
    </source>
</evidence>
<dbReference type="SMART" id="SM00387">
    <property type="entry name" value="HATPase_c"/>
    <property type="match status" value="1"/>
</dbReference>
<dbReference type="InterPro" id="IPR001789">
    <property type="entry name" value="Sig_transdc_resp-reg_receiver"/>
</dbReference>
<dbReference type="InterPro" id="IPR005467">
    <property type="entry name" value="His_kinase_dom"/>
</dbReference>
<evidence type="ECO:0000256" key="7">
    <source>
        <dbReference type="PROSITE-ProRule" id="PRU00169"/>
    </source>
</evidence>
<name>A0A1X7EFS8_9BACT</name>